<sequence>MNGAEYRASYRKAFEQLSPGYLFDDVKNIVTKYGVSSLLETWEMHLVRICPDLEERKECWEFLLELISSVIRCLPQIRGAAINIEPGIDADGSAFIVASCIDSGCYSEWYSRPCQSDRCESLEFHYGWEGNGLGI</sequence>
<protein>
    <submittedName>
        <fullName evidence="1">Uncharacterized protein</fullName>
    </submittedName>
</protein>
<dbReference type="Proteomes" id="UP001597169">
    <property type="component" value="Unassembled WGS sequence"/>
</dbReference>
<dbReference type="RefSeq" id="WP_251583462.1">
    <property type="nucleotide sequence ID" value="NZ_JBHTKX010000001.1"/>
</dbReference>
<evidence type="ECO:0000313" key="2">
    <source>
        <dbReference type="Proteomes" id="UP001597169"/>
    </source>
</evidence>
<evidence type="ECO:0000313" key="1">
    <source>
        <dbReference type="EMBL" id="MFD1128291.1"/>
    </source>
</evidence>
<comment type="caution">
    <text evidence="1">The sequence shown here is derived from an EMBL/GenBank/DDBJ whole genome shotgun (WGS) entry which is preliminary data.</text>
</comment>
<reference evidence="2" key="1">
    <citation type="journal article" date="2019" name="Int. J. Syst. Evol. Microbiol.">
        <title>The Global Catalogue of Microorganisms (GCM) 10K type strain sequencing project: providing services to taxonomists for standard genome sequencing and annotation.</title>
        <authorList>
            <consortium name="The Broad Institute Genomics Platform"/>
            <consortium name="The Broad Institute Genome Sequencing Center for Infectious Disease"/>
            <person name="Wu L."/>
            <person name="Ma J."/>
        </authorList>
    </citation>
    <scope>NUCLEOTIDE SEQUENCE [LARGE SCALE GENOMIC DNA]</scope>
    <source>
        <strain evidence="2">CCUG 53519</strain>
    </source>
</reference>
<keyword evidence="2" id="KW-1185">Reference proteome</keyword>
<proteinExistence type="predicted"/>
<name>A0ABW3PVM8_9BACL</name>
<gene>
    <name evidence="1" type="ORF">ACFQ3J_08910</name>
</gene>
<accession>A0ABW3PVM8</accession>
<dbReference type="EMBL" id="JBHTKX010000001">
    <property type="protein sequence ID" value="MFD1128291.1"/>
    <property type="molecule type" value="Genomic_DNA"/>
</dbReference>
<organism evidence="1 2">
    <name type="scientific">Paenibacillus provencensis</name>
    <dbReference type="NCBI Taxonomy" id="441151"/>
    <lineage>
        <taxon>Bacteria</taxon>
        <taxon>Bacillati</taxon>
        <taxon>Bacillota</taxon>
        <taxon>Bacilli</taxon>
        <taxon>Bacillales</taxon>
        <taxon>Paenibacillaceae</taxon>
        <taxon>Paenibacillus</taxon>
    </lineage>
</organism>